<dbReference type="InterPro" id="IPR050204">
    <property type="entry name" value="AraC_XylS_family_regulators"/>
</dbReference>
<evidence type="ECO:0000313" key="5">
    <source>
        <dbReference type="EMBL" id="GIE95361.1"/>
    </source>
</evidence>
<dbReference type="PROSITE" id="PS01124">
    <property type="entry name" value="HTH_ARAC_FAMILY_2"/>
    <property type="match status" value="1"/>
</dbReference>
<proteinExistence type="predicted"/>
<evidence type="ECO:0000256" key="2">
    <source>
        <dbReference type="ARBA" id="ARBA00023125"/>
    </source>
</evidence>
<feature type="domain" description="HTH araC/xylS-type" evidence="4">
    <location>
        <begin position="219"/>
        <end position="321"/>
    </location>
</feature>
<dbReference type="SMART" id="SM00342">
    <property type="entry name" value="HTH_ARAC"/>
    <property type="match status" value="1"/>
</dbReference>
<dbReference type="InterPro" id="IPR018060">
    <property type="entry name" value="HTH_AraC"/>
</dbReference>
<gene>
    <name evidence="5" type="ORF">Ari01nite_28260</name>
</gene>
<keyword evidence="6" id="KW-1185">Reference proteome</keyword>
<dbReference type="Pfam" id="PF12833">
    <property type="entry name" value="HTH_18"/>
    <property type="match status" value="1"/>
</dbReference>
<keyword evidence="1" id="KW-0805">Transcription regulation</keyword>
<dbReference type="Proteomes" id="UP000636960">
    <property type="component" value="Unassembled WGS sequence"/>
</dbReference>
<dbReference type="Gene3D" id="1.10.10.60">
    <property type="entry name" value="Homeodomain-like"/>
    <property type="match status" value="1"/>
</dbReference>
<evidence type="ECO:0000256" key="3">
    <source>
        <dbReference type="ARBA" id="ARBA00023163"/>
    </source>
</evidence>
<organism evidence="5 6">
    <name type="scientific">Paractinoplanes rishiriensis</name>
    <dbReference type="NCBI Taxonomy" id="1050105"/>
    <lineage>
        <taxon>Bacteria</taxon>
        <taxon>Bacillati</taxon>
        <taxon>Actinomycetota</taxon>
        <taxon>Actinomycetes</taxon>
        <taxon>Micromonosporales</taxon>
        <taxon>Micromonosporaceae</taxon>
        <taxon>Paractinoplanes</taxon>
    </lineage>
</organism>
<comment type="caution">
    <text evidence="5">The sequence shown here is derived from an EMBL/GenBank/DDBJ whole genome shotgun (WGS) entry which is preliminary data.</text>
</comment>
<sequence>MRDRLVRSVVWTRDQDTAVEVISGLVEHSARIRIADPDEVQFEVRATSVADWGGDQVDVSGARYAADVPPLPFLVAGVFTDGHGVLRSGGQDIAVGAGDSFLYPLAAPFHCDYQNACIQYLRVPPTYAAGLAEEVSGLPAVDLRFLSVMPVSTTMREFWAATVHYVVGQLNTADLDLPPLVADQMLRLATGSLLRAFPNTTMTAVRAPAAGRVTPAVVRRAVAYMDANADRPVALAEVAAASGVGVRALQLAFRRHLDLTPLAYLRRVRLHRAHRDLVAAQPGDGSTVATIARRWGFAKASRFTAVYQSTFGELPSHTLRT</sequence>
<evidence type="ECO:0000313" key="6">
    <source>
        <dbReference type="Proteomes" id="UP000636960"/>
    </source>
</evidence>
<dbReference type="RefSeq" id="WP_203781663.1">
    <property type="nucleotide sequence ID" value="NZ_BOMV01000027.1"/>
</dbReference>
<dbReference type="EMBL" id="BOMV01000027">
    <property type="protein sequence ID" value="GIE95361.1"/>
    <property type="molecule type" value="Genomic_DNA"/>
</dbReference>
<evidence type="ECO:0000259" key="4">
    <source>
        <dbReference type="PROSITE" id="PS01124"/>
    </source>
</evidence>
<dbReference type="PANTHER" id="PTHR46796">
    <property type="entry name" value="HTH-TYPE TRANSCRIPTIONAL ACTIVATOR RHAS-RELATED"/>
    <property type="match status" value="1"/>
</dbReference>
<keyword evidence="2" id="KW-0238">DNA-binding</keyword>
<dbReference type="Pfam" id="PF14525">
    <property type="entry name" value="AraC_binding_2"/>
    <property type="match status" value="1"/>
</dbReference>
<dbReference type="InterPro" id="IPR009057">
    <property type="entry name" value="Homeodomain-like_sf"/>
</dbReference>
<evidence type="ECO:0000256" key="1">
    <source>
        <dbReference type="ARBA" id="ARBA00023015"/>
    </source>
</evidence>
<dbReference type="InterPro" id="IPR035418">
    <property type="entry name" value="AraC-bd_2"/>
</dbReference>
<dbReference type="SUPFAM" id="SSF46689">
    <property type="entry name" value="Homeodomain-like"/>
    <property type="match status" value="2"/>
</dbReference>
<keyword evidence="3" id="KW-0804">Transcription</keyword>
<dbReference type="GO" id="GO:0043565">
    <property type="term" value="F:sequence-specific DNA binding"/>
    <property type="evidence" value="ECO:0007669"/>
    <property type="project" value="InterPro"/>
</dbReference>
<protein>
    <recommendedName>
        <fullName evidence="4">HTH araC/xylS-type domain-containing protein</fullName>
    </recommendedName>
</protein>
<accession>A0A919MPR5</accession>
<dbReference type="PANTHER" id="PTHR46796:SF12">
    <property type="entry name" value="HTH-TYPE DNA-BINDING TRANSCRIPTIONAL ACTIVATOR EUTR"/>
    <property type="match status" value="1"/>
</dbReference>
<dbReference type="GO" id="GO:0003700">
    <property type="term" value="F:DNA-binding transcription factor activity"/>
    <property type="evidence" value="ECO:0007669"/>
    <property type="project" value="InterPro"/>
</dbReference>
<reference evidence="5" key="1">
    <citation type="submission" date="2021-01" db="EMBL/GenBank/DDBJ databases">
        <title>Whole genome shotgun sequence of Actinoplanes rishiriensis NBRC 108556.</title>
        <authorList>
            <person name="Komaki H."/>
            <person name="Tamura T."/>
        </authorList>
    </citation>
    <scope>NUCLEOTIDE SEQUENCE</scope>
    <source>
        <strain evidence="5">NBRC 108556</strain>
    </source>
</reference>
<name>A0A919MPR5_9ACTN</name>
<dbReference type="AlphaFoldDB" id="A0A919MPR5"/>